<dbReference type="Proteomes" id="UP001248819">
    <property type="component" value="Unassembled WGS sequence"/>
</dbReference>
<dbReference type="RefSeq" id="WP_311484389.1">
    <property type="nucleotide sequence ID" value="NZ_JAVRHP010000035.1"/>
</dbReference>
<organism evidence="1 2">
    <name type="scientific">Autumnicola edwardsiae</name>
    <dbReference type="NCBI Taxonomy" id="3075594"/>
    <lineage>
        <taxon>Bacteria</taxon>
        <taxon>Pseudomonadati</taxon>
        <taxon>Bacteroidota</taxon>
        <taxon>Flavobacteriia</taxon>
        <taxon>Flavobacteriales</taxon>
        <taxon>Flavobacteriaceae</taxon>
        <taxon>Autumnicola</taxon>
    </lineage>
</organism>
<sequence length="129" mass="15481">MKFNCVFTEFLSKKIMFDEFGKWDEARFKKNQRHPMLVWNNVQLFSDSVTNYVVATYGGGEEDHKIYSSVMVLDENGKDLLAVNSKLRNEITEYFTELIRNNDENKKEFYSIYWRTVDPKFYRKYILGN</sequence>
<gene>
    <name evidence="1" type="ORF">RM529_08545</name>
</gene>
<comment type="caution">
    <text evidence="1">The sequence shown here is derived from an EMBL/GenBank/DDBJ whole genome shotgun (WGS) entry which is preliminary data.</text>
</comment>
<dbReference type="EMBL" id="JAVRHP010000035">
    <property type="protein sequence ID" value="MDT0650189.1"/>
    <property type="molecule type" value="Genomic_DNA"/>
</dbReference>
<proteinExistence type="predicted"/>
<reference evidence="1 2" key="1">
    <citation type="submission" date="2023-09" db="EMBL/GenBank/DDBJ databases">
        <authorList>
            <person name="Rey-Velasco X."/>
        </authorList>
    </citation>
    <scope>NUCLEOTIDE SEQUENCE [LARGE SCALE GENOMIC DNA]</scope>
    <source>
        <strain evidence="1 2">F297</strain>
    </source>
</reference>
<evidence type="ECO:0000313" key="2">
    <source>
        <dbReference type="Proteomes" id="UP001248819"/>
    </source>
</evidence>
<accession>A0ABU3CV17</accession>
<protein>
    <submittedName>
        <fullName evidence="1">Uncharacterized protein</fullName>
    </submittedName>
</protein>
<keyword evidence="2" id="KW-1185">Reference proteome</keyword>
<name>A0ABU3CV17_9FLAO</name>
<evidence type="ECO:0000313" key="1">
    <source>
        <dbReference type="EMBL" id="MDT0650189.1"/>
    </source>
</evidence>